<keyword evidence="1" id="KW-0472">Membrane</keyword>
<keyword evidence="3" id="KW-1185">Reference proteome</keyword>
<dbReference type="RefSeq" id="WP_344425939.1">
    <property type="nucleotide sequence ID" value="NZ_BAAANN010000026.1"/>
</dbReference>
<feature type="transmembrane region" description="Helical" evidence="1">
    <location>
        <begin position="121"/>
        <end position="154"/>
    </location>
</feature>
<dbReference type="Proteomes" id="UP001501116">
    <property type="component" value="Unassembled WGS sequence"/>
</dbReference>
<name>A0ABP5D885_9PSEU</name>
<feature type="transmembrane region" description="Helical" evidence="1">
    <location>
        <begin position="294"/>
        <end position="311"/>
    </location>
</feature>
<keyword evidence="1" id="KW-1133">Transmembrane helix</keyword>
<evidence type="ECO:0000256" key="1">
    <source>
        <dbReference type="SAM" id="Phobius"/>
    </source>
</evidence>
<keyword evidence="1" id="KW-0812">Transmembrane</keyword>
<evidence type="ECO:0000313" key="3">
    <source>
        <dbReference type="Proteomes" id="UP001501116"/>
    </source>
</evidence>
<feature type="transmembrane region" description="Helical" evidence="1">
    <location>
        <begin position="317"/>
        <end position="336"/>
    </location>
</feature>
<comment type="caution">
    <text evidence="2">The sequence shown here is derived from an EMBL/GenBank/DDBJ whole genome shotgun (WGS) entry which is preliminary data.</text>
</comment>
<gene>
    <name evidence="2" type="ORF">GCM10009754_58740</name>
</gene>
<feature type="transmembrane region" description="Helical" evidence="1">
    <location>
        <begin position="202"/>
        <end position="224"/>
    </location>
</feature>
<dbReference type="EMBL" id="BAAANN010000026">
    <property type="protein sequence ID" value="GAA1975525.1"/>
    <property type="molecule type" value="Genomic_DNA"/>
</dbReference>
<feature type="transmembrane region" description="Helical" evidence="1">
    <location>
        <begin position="21"/>
        <end position="41"/>
    </location>
</feature>
<sequence>MAVLVGVERARKPVGSASSRLAVGVGALAVVVFALASAHLIDDTYITLSYARNLAFHGRWGLLADATANTATSPLNVLTLAALTFVTRNAVFAAGLSFVACQVLTVLALRRIGAAMELPRWFAPVTAAALMVNPVLLSSIGLEVALGVAGIGWLLVFARERRPLALGLVTGALALVRLDLLVVAAVVVLVRRRCWTGGWRTAFGTALVAVPWFALSWVALGAAVPDTLVIKTQQGAQRAWGRWDFGNGPALYWRYFPWQVVLSFAPVVLAAVASLVWTVALLRRSPAAKRTAPFAVLALAGAAYCFVYIGLGVPPYHWYYGPGIACATVFVCAAASSLSGTGVVRLLAAGLIGASALAYAGGGLPRAFAPITSNYTSSAQYAEIGRAVGAITGGKVVASAGEIGVLAYTCDCAVVDVFSDRGRLRDAIAAAKTTAGPVVRTLLEVNFHFLEPGVPRRADFLLERHSGGPPPGAIAHWRITAPMLGPDDLYLRLAP</sequence>
<feature type="transmembrane region" description="Helical" evidence="1">
    <location>
        <begin position="166"/>
        <end position="190"/>
    </location>
</feature>
<evidence type="ECO:0008006" key="4">
    <source>
        <dbReference type="Google" id="ProtNLM"/>
    </source>
</evidence>
<protein>
    <recommendedName>
        <fullName evidence="4">4-amino-4-deoxy-L-arabinose transferase-like glycosyltransferase</fullName>
    </recommendedName>
</protein>
<organism evidence="2 3">
    <name type="scientific">Amycolatopsis minnesotensis</name>
    <dbReference type="NCBI Taxonomy" id="337894"/>
    <lineage>
        <taxon>Bacteria</taxon>
        <taxon>Bacillati</taxon>
        <taxon>Actinomycetota</taxon>
        <taxon>Actinomycetes</taxon>
        <taxon>Pseudonocardiales</taxon>
        <taxon>Pseudonocardiaceae</taxon>
        <taxon>Amycolatopsis</taxon>
    </lineage>
</organism>
<accession>A0ABP5D885</accession>
<reference evidence="3" key="1">
    <citation type="journal article" date="2019" name="Int. J. Syst. Evol. Microbiol.">
        <title>The Global Catalogue of Microorganisms (GCM) 10K type strain sequencing project: providing services to taxonomists for standard genome sequencing and annotation.</title>
        <authorList>
            <consortium name="The Broad Institute Genomics Platform"/>
            <consortium name="The Broad Institute Genome Sequencing Center for Infectious Disease"/>
            <person name="Wu L."/>
            <person name="Ma J."/>
        </authorList>
    </citation>
    <scope>NUCLEOTIDE SEQUENCE [LARGE SCALE GENOMIC DNA]</scope>
    <source>
        <strain evidence="3">JCM 14545</strain>
    </source>
</reference>
<proteinExistence type="predicted"/>
<feature type="transmembrane region" description="Helical" evidence="1">
    <location>
        <begin position="343"/>
        <end position="364"/>
    </location>
</feature>
<evidence type="ECO:0000313" key="2">
    <source>
        <dbReference type="EMBL" id="GAA1975525.1"/>
    </source>
</evidence>
<feature type="transmembrane region" description="Helical" evidence="1">
    <location>
        <begin position="90"/>
        <end position="109"/>
    </location>
</feature>
<feature type="transmembrane region" description="Helical" evidence="1">
    <location>
        <begin position="260"/>
        <end position="282"/>
    </location>
</feature>